<gene>
    <name evidence="3" type="ORF">BDW47DRAFT_98468</name>
</gene>
<evidence type="ECO:0000313" key="3">
    <source>
        <dbReference type="EMBL" id="PLB41726.1"/>
    </source>
</evidence>
<dbReference type="Proteomes" id="UP000234585">
    <property type="component" value="Unassembled WGS sequence"/>
</dbReference>
<feature type="region of interest" description="Disordered" evidence="1">
    <location>
        <begin position="19"/>
        <end position="81"/>
    </location>
</feature>
<dbReference type="STRING" id="41067.A0A2I2FM63"/>
<dbReference type="PANTHER" id="PTHR38790:SF9">
    <property type="entry name" value="F-BOX DOMAIN-CONTAINING PROTEIN"/>
    <property type="match status" value="1"/>
</dbReference>
<dbReference type="GeneID" id="36527807"/>
<evidence type="ECO:0000259" key="2">
    <source>
        <dbReference type="Pfam" id="PF24864"/>
    </source>
</evidence>
<accession>A0A2I2FM63</accession>
<keyword evidence="4" id="KW-1185">Reference proteome</keyword>
<feature type="domain" description="DUF7730" evidence="2">
    <location>
        <begin position="74"/>
        <end position="267"/>
    </location>
</feature>
<evidence type="ECO:0000256" key="1">
    <source>
        <dbReference type="SAM" id="MobiDB-lite"/>
    </source>
</evidence>
<dbReference type="OrthoDB" id="4757095at2759"/>
<dbReference type="Pfam" id="PF24864">
    <property type="entry name" value="DUF7730"/>
    <property type="match status" value="1"/>
</dbReference>
<sequence length="327" mass="38074">MTSYAVPIGFPTIGGRRRWKRHKKLRLKSDRAKPLPAVRKRALTPPLPPLPARRAGIVPFRKDRRTREQERDRDQQQSPLFAKLPREVRTLIYREVLAPKDHPGLHVACADARLLSRRCRDQGSPLPGWSHPCWSEYQKKDGTTGPRWRGGGYETEEDSPYAVRMGLLQSCRRVYAESIDLLYSENVVSFCQTRTVSEFEGTILPHRLHSIRFLHLTLPLDLYWYDGKLKSSKGFYPLDVPFYWEEAWQTIPKFKSLQRLRVSLGKKRSSHPEPEMGGLVHLMKSMVPIRVPEYVVDFYWPVEVDKLVSMLGNEVPFEIRINEPVEY</sequence>
<dbReference type="PANTHER" id="PTHR38790">
    <property type="entry name" value="2EXR DOMAIN-CONTAINING PROTEIN-RELATED"/>
    <property type="match status" value="1"/>
</dbReference>
<organism evidence="3 4">
    <name type="scientific">Aspergillus candidus</name>
    <dbReference type="NCBI Taxonomy" id="41067"/>
    <lineage>
        <taxon>Eukaryota</taxon>
        <taxon>Fungi</taxon>
        <taxon>Dikarya</taxon>
        <taxon>Ascomycota</taxon>
        <taxon>Pezizomycotina</taxon>
        <taxon>Eurotiomycetes</taxon>
        <taxon>Eurotiomycetidae</taxon>
        <taxon>Eurotiales</taxon>
        <taxon>Aspergillaceae</taxon>
        <taxon>Aspergillus</taxon>
        <taxon>Aspergillus subgen. Circumdati</taxon>
    </lineage>
</organism>
<evidence type="ECO:0000313" key="4">
    <source>
        <dbReference type="Proteomes" id="UP000234585"/>
    </source>
</evidence>
<dbReference type="InterPro" id="IPR056632">
    <property type="entry name" value="DUF7730"/>
</dbReference>
<dbReference type="EMBL" id="KZ559119">
    <property type="protein sequence ID" value="PLB41726.1"/>
    <property type="molecule type" value="Genomic_DNA"/>
</dbReference>
<reference evidence="3 4" key="1">
    <citation type="submission" date="2017-12" db="EMBL/GenBank/DDBJ databases">
        <authorList>
            <consortium name="DOE Joint Genome Institute"/>
            <person name="Haridas S."/>
            <person name="Kjaerbolling I."/>
            <person name="Vesth T.C."/>
            <person name="Frisvad J.C."/>
            <person name="Nybo J.L."/>
            <person name="Theobald S."/>
            <person name="Kuo A."/>
            <person name="Bowyer P."/>
            <person name="Matsuda Y."/>
            <person name="Mondo S."/>
            <person name="Lyhne E.K."/>
            <person name="Kogle M.E."/>
            <person name="Clum A."/>
            <person name="Lipzen A."/>
            <person name="Salamov A."/>
            <person name="Ngan C.Y."/>
            <person name="Daum C."/>
            <person name="Chiniquy J."/>
            <person name="Barry K."/>
            <person name="LaButti K."/>
            <person name="Simmons B.A."/>
            <person name="Magnuson J.K."/>
            <person name="Mortensen U.H."/>
            <person name="Larsen T.O."/>
            <person name="Grigoriev I.V."/>
            <person name="Baker S.E."/>
            <person name="Andersen M.R."/>
            <person name="Nordberg H.P."/>
            <person name="Cantor M.N."/>
            <person name="Hua S.X."/>
        </authorList>
    </citation>
    <scope>NUCLEOTIDE SEQUENCE [LARGE SCALE GENOMIC DNA]</scope>
    <source>
        <strain evidence="3 4">CBS 102.13</strain>
    </source>
</reference>
<feature type="compositionally biased region" description="Basic and acidic residues" evidence="1">
    <location>
        <begin position="65"/>
        <end position="75"/>
    </location>
</feature>
<protein>
    <recommendedName>
        <fullName evidence="2">DUF7730 domain-containing protein</fullName>
    </recommendedName>
</protein>
<name>A0A2I2FM63_ASPCN</name>
<dbReference type="AlphaFoldDB" id="A0A2I2FM63"/>
<dbReference type="RefSeq" id="XP_024675738.1">
    <property type="nucleotide sequence ID" value="XM_024820647.1"/>
</dbReference>
<proteinExistence type="predicted"/>